<sequence>MTENLIQRFFDDAVAQGLAPGFQFVVFDKDSLIASGASGLIDAISGTPCRKDHILWLASCSKISISIMVLHILEKGLSPNGMTLADLDNHEKLVQVLPEFKHGSTSLVSKIIVGFEKELGPDGKKVPILRDYEGKVTLRMLLTHTSGLAYFWHPFIGEMYEPTDGTPPLKPLPFATGRIEDFECPVVQEPGTGYIYGPSTDWLGQFIVRCTGINLRQAFKKYIFDHLEIPSSELDVYIPPEHAARKAVMHAQSPTGSGFISIPLDIYTSEGDPPEGYAYFASGPLFGTIEAYTKVLQAALRHDPRILEETTWKLAVKDALAVQGIKLEPQKRISHIKSLTHDFGQAFKSTIPGEGTGINLLQCEVAIAPTVSGRPPGSYGWCGVPNLWYAIDEVTGKGYMLGTQLLPFAEPRLMDLKDEFEKLVWSIIKTPEHEDLDRELEHLNRSSVRSKTLLEH</sequence>
<comment type="caution">
    <text evidence="2">The sequence shown here is derived from an EMBL/GenBank/DDBJ whole genome shotgun (WGS) entry which is preliminary data.</text>
</comment>
<dbReference type="InterPro" id="IPR050789">
    <property type="entry name" value="Diverse_Enzym_Activities"/>
</dbReference>
<evidence type="ECO:0000313" key="2">
    <source>
        <dbReference type="EMBL" id="KAF9519455.1"/>
    </source>
</evidence>
<dbReference type="Proteomes" id="UP000886523">
    <property type="component" value="Unassembled WGS sequence"/>
</dbReference>
<accession>A0A9P6B8G6</accession>
<evidence type="ECO:0000259" key="1">
    <source>
        <dbReference type="Pfam" id="PF00144"/>
    </source>
</evidence>
<reference evidence="2" key="1">
    <citation type="journal article" date="2020" name="Nat. Commun.">
        <title>Large-scale genome sequencing of mycorrhizal fungi provides insights into the early evolution of symbiotic traits.</title>
        <authorList>
            <person name="Miyauchi S."/>
            <person name="Kiss E."/>
            <person name="Kuo A."/>
            <person name="Drula E."/>
            <person name="Kohler A."/>
            <person name="Sanchez-Garcia M."/>
            <person name="Morin E."/>
            <person name="Andreopoulos B."/>
            <person name="Barry K.W."/>
            <person name="Bonito G."/>
            <person name="Buee M."/>
            <person name="Carver A."/>
            <person name="Chen C."/>
            <person name="Cichocki N."/>
            <person name="Clum A."/>
            <person name="Culley D."/>
            <person name="Crous P.W."/>
            <person name="Fauchery L."/>
            <person name="Girlanda M."/>
            <person name="Hayes R.D."/>
            <person name="Keri Z."/>
            <person name="LaButti K."/>
            <person name="Lipzen A."/>
            <person name="Lombard V."/>
            <person name="Magnuson J."/>
            <person name="Maillard F."/>
            <person name="Murat C."/>
            <person name="Nolan M."/>
            <person name="Ohm R.A."/>
            <person name="Pangilinan J."/>
            <person name="Pereira M.F."/>
            <person name="Perotto S."/>
            <person name="Peter M."/>
            <person name="Pfister S."/>
            <person name="Riley R."/>
            <person name="Sitrit Y."/>
            <person name="Stielow J.B."/>
            <person name="Szollosi G."/>
            <person name="Zifcakova L."/>
            <person name="Stursova M."/>
            <person name="Spatafora J.W."/>
            <person name="Tedersoo L."/>
            <person name="Vaario L.M."/>
            <person name="Yamada A."/>
            <person name="Yan M."/>
            <person name="Wang P."/>
            <person name="Xu J."/>
            <person name="Bruns T."/>
            <person name="Baldrian P."/>
            <person name="Vilgalys R."/>
            <person name="Dunand C."/>
            <person name="Henrissat B."/>
            <person name="Grigoriev I.V."/>
            <person name="Hibbett D."/>
            <person name="Nagy L.G."/>
            <person name="Martin F.M."/>
        </authorList>
    </citation>
    <scope>NUCLEOTIDE SEQUENCE</scope>
    <source>
        <strain evidence="2">UP504</strain>
    </source>
</reference>
<protein>
    <recommendedName>
        <fullName evidence="1">Beta-lactamase-related domain-containing protein</fullName>
    </recommendedName>
</protein>
<organism evidence="2 3">
    <name type="scientific">Hydnum rufescens UP504</name>
    <dbReference type="NCBI Taxonomy" id="1448309"/>
    <lineage>
        <taxon>Eukaryota</taxon>
        <taxon>Fungi</taxon>
        <taxon>Dikarya</taxon>
        <taxon>Basidiomycota</taxon>
        <taxon>Agaricomycotina</taxon>
        <taxon>Agaricomycetes</taxon>
        <taxon>Cantharellales</taxon>
        <taxon>Hydnaceae</taxon>
        <taxon>Hydnum</taxon>
    </lineage>
</organism>
<feature type="domain" description="Beta-lactamase-related" evidence="1">
    <location>
        <begin position="8"/>
        <end position="315"/>
    </location>
</feature>
<name>A0A9P6B8G6_9AGAM</name>
<dbReference type="Gene3D" id="3.40.710.10">
    <property type="entry name" value="DD-peptidase/beta-lactamase superfamily"/>
    <property type="match status" value="1"/>
</dbReference>
<dbReference type="Pfam" id="PF00144">
    <property type="entry name" value="Beta-lactamase"/>
    <property type="match status" value="1"/>
</dbReference>
<dbReference type="AlphaFoldDB" id="A0A9P6B8G6"/>
<dbReference type="InterPro" id="IPR001466">
    <property type="entry name" value="Beta-lactam-related"/>
</dbReference>
<proteinExistence type="predicted"/>
<gene>
    <name evidence="2" type="ORF">BS47DRAFT_1481940</name>
</gene>
<dbReference type="PANTHER" id="PTHR43283">
    <property type="entry name" value="BETA-LACTAMASE-RELATED"/>
    <property type="match status" value="1"/>
</dbReference>
<dbReference type="SUPFAM" id="SSF56601">
    <property type="entry name" value="beta-lactamase/transpeptidase-like"/>
    <property type="match status" value="1"/>
</dbReference>
<dbReference type="InterPro" id="IPR012338">
    <property type="entry name" value="Beta-lactam/transpept-like"/>
</dbReference>
<dbReference type="EMBL" id="MU128917">
    <property type="protein sequence ID" value="KAF9519455.1"/>
    <property type="molecule type" value="Genomic_DNA"/>
</dbReference>
<evidence type="ECO:0000313" key="3">
    <source>
        <dbReference type="Proteomes" id="UP000886523"/>
    </source>
</evidence>
<dbReference type="PANTHER" id="PTHR43283:SF3">
    <property type="entry name" value="BETA-LACTAMASE FAMILY PROTEIN (AFU_ORTHOLOGUE AFUA_5G07500)"/>
    <property type="match status" value="1"/>
</dbReference>
<keyword evidence="3" id="KW-1185">Reference proteome</keyword>
<dbReference type="OrthoDB" id="428260at2759"/>